<keyword evidence="2" id="KW-1133">Transmembrane helix</keyword>
<protein>
    <submittedName>
        <fullName evidence="3">Cytochrome oxidase putative small subunit CydP</fullName>
    </submittedName>
</protein>
<dbReference type="EMBL" id="JBHTMC010000024">
    <property type="protein sequence ID" value="MFD1264406.1"/>
    <property type="molecule type" value="Genomic_DNA"/>
</dbReference>
<name>A0ABW3WF24_9RHOO</name>
<dbReference type="RefSeq" id="WP_002923728.1">
    <property type="nucleotide sequence ID" value="NZ_JARQZE010000002.1"/>
</dbReference>
<feature type="compositionally biased region" description="Pro residues" evidence="1">
    <location>
        <begin position="54"/>
        <end position="65"/>
    </location>
</feature>
<accession>A0ABW3WF24</accession>
<keyword evidence="4" id="KW-1185">Reference proteome</keyword>
<gene>
    <name evidence="3" type="primary">cydP</name>
    <name evidence="3" type="ORF">ACFQ4M_12530</name>
</gene>
<evidence type="ECO:0000313" key="4">
    <source>
        <dbReference type="Proteomes" id="UP001597158"/>
    </source>
</evidence>
<proteinExistence type="predicted"/>
<sequence>MNLPDQGLLRHLVVVVLIKLALITALWWAFIRDARVSVDSSTMAAQVSRSTPPSHRPPPGETHGQ</sequence>
<evidence type="ECO:0000256" key="2">
    <source>
        <dbReference type="SAM" id="Phobius"/>
    </source>
</evidence>
<evidence type="ECO:0000256" key="1">
    <source>
        <dbReference type="SAM" id="MobiDB-lite"/>
    </source>
</evidence>
<comment type="caution">
    <text evidence="3">The sequence shown here is derived from an EMBL/GenBank/DDBJ whole genome shotgun (WGS) entry which is preliminary data.</text>
</comment>
<evidence type="ECO:0000313" key="3">
    <source>
        <dbReference type="EMBL" id="MFD1264406.1"/>
    </source>
</evidence>
<feature type="transmembrane region" description="Helical" evidence="2">
    <location>
        <begin position="12"/>
        <end position="31"/>
    </location>
</feature>
<dbReference type="NCBIfam" id="NF045611">
    <property type="entry name" value="small_CydP"/>
    <property type="match status" value="1"/>
</dbReference>
<reference evidence="4" key="1">
    <citation type="journal article" date="2019" name="Int. J. Syst. Evol. Microbiol.">
        <title>The Global Catalogue of Microorganisms (GCM) 10K type strain sequencing project: providing services to taxonomists for standard genome sequencing and annotation.</title>
        <authorList>
            <consortium name="The Broad Institute Genomics Platform"/>
            <consortium name="The Broad Institute Genome Sequencing Center for Infectious Disease"/>
            <person name="Wu L."/>
            <person name="Ma J."/>
        </authorList>
    </citation>
    <scope>NUCLEOTIDE SEQUENCE [LARGE SCALE GENOMIC DNA]</scope>
    <source>
        <strain evidence="4">CCUG 48884</strain>
    </source>
</reference>
<keyword evidence="2" id="KW-0472">Membrane</keyword>
<dbReference type="Proteomes" id="UP001597158">
    <property type="component" value="Unassembled WGS sequence"/>
</dbReference>
<organism evidence="3 4">
    <name type="scientific">Thauera mechernichensis</name>
    <dbReference type="NCBI Taxonomy" id="82788"/>
    <lineage>
        <taxon>Bacteria</taxon>
        <taxon>Pseudomonadati</taxon>
        <taxon>Pseudomonadota</taxon>
        <taxon>Betaproteobacteria</taxon>
        <taxon>Rhodocyclales</taxon>
        <taxon>Zoogloeaceae</taxon>
        <taxon>Thauera</taxon>
    </lineage>
</organism>
<keyword evidence="2" id="KW-0812">Transmembrane</keyword>
<feature type="region of interest" description="Disordered" evidence="1">
    <location>
        <begin position="42"/>
        <end position="65"/>
    </location>
</feature>
<dbReference type="InterPro" id="IPR054636">
    <property type="entry name" value="CydP"/>
</dbReference>